<proteinExistence type="predicted"/>
<dbReference type="Ensembl" id="ENSNVIT00000009350.1">
    <property type="protein sequence ID" value="ENSNVIP00000007984.1"/>
    <property type="gene ID" value="ENSNVIG00000006339.1"/>
</dbReference>
<feature type="region of interest" description="Disordered" evidence="1">
    <location>
        <begin position="1"/>
        <end position="20"/>
    </location>
</feature>
<dbReference type="GeneTree" id="ENSGT00990000209473"/>
<dbReference type="AlphaFoldDB" id="A0A8C7EM18"/>
<feature type="region of interest" description="Disordered" evidence="1">
    <location>
        <begin position="28"/>
        <end position="78"/>
    </location>
</feature>
<sequence>MARTKPARIPGCGSGEAVPDLTSLALEHPGLCSSHSRGQGTDAGAPRVRASGKHKRPTHLSAGPAPQGEAGDRNCNSKRERAHMIEGDIWKGALGGGCL</sequence>
<evidence type="ECO:0000256" key="1">
    <source>
        <dbReference type="SAM" id="MobiDB-lite"/>
    </source>
</evidence>
<evidence type="ECO:0000313" key="3">
    <source>
        <dbReference type="Proteomes" id="UP000694425"/>
    </source>
</evidence>
<name>A0A8C7EM18_NEOVI</name>
<keyword evidence="3" id="KW-1185">Reference proteome</keyword>
<reference evidence="2" key="1">
    <citation type="submission" date="2025-08" db="UniProtKB">
        <authorList>
            <consortium name="Ensembl"/>
        </authorList>
    </citation>
    <scope>IDENTIFICATION</scope>
</reference>
<dbReference type="Proteomes" id="UP000694425">
    <property type="component" value="Unplaced"/>
</dbReference>
<protein>
    <submittedName>
        <fullName evidence="2">Uncharacterized protein</fullName>
    </submittedName>
</protein>
<organism evidence="2 3">
    <name type="scientific">Neovison vison</name>
    <name type="common">American mink</name>
    <name type="synonym">Mustela vison</name>
    <dbReference type="NCBI Taxonomy" id="452646"/>
    <lineage>
        <taxon>Eukaryota</taxon>
        <taxon>Metazoa</taxon>
        <taxon>Chordata</taxon>
        <taxon>Craniata</taxon>
        <taxon>Vertebrata</taxon>
        <taxon>Euteleostomi</taxon>
        <taxon>Mammalia</taxon>
        <taxon>Eutheria</taxon>
        <taxon>Laurasiatheria</taxon>
        <taxon>Carnivora</taxon>
        <taxon>Caniformia</taxon>
        <taxon>Musteloidea</taxon>
        <taxon>Mustelidae</taxon>
        <taxon>Mustelinae</taxon>
        <taxon>Neogale</taxon>
    </lineage>
</organism>
<reference evidence="2" key="2">
    <citation type="submission" date="2025-09" db="UniProtKB">
        <authorList>
            <consortium name="Ensembl"/>
        </authorList>
    </citation>
    <scope>IDENTIFICATION</scope>
</reference>
<accession>A0A8C7EM18</accession>
<evidence type="ECO:0000313" key="2">
    <source>
        <dbReference type="Ensembl" id="ENSNVIP00000007984.1"/>
    </source>
</evidence>